<dbReference type="EMBL" id="JACORU010000015">
    <property type="protein sequence ID" value="MBC5768182.1"/>
    <property type="molecule type" value="Genomic_DNA"/>
</dbReference>
<dbReference type="InterPro" id="IPR013406">
    <property type="entry name" value="CHP02574_addiction_mod"/>
</dbReference>
<proteinExistence type="predicted"/>
<keyword evidence="2" id="KW-1185">Reference proteome</keyword>
<organism evidence="1 2">
    <name type="scientific">Ramlibacter albus</name>
    <dbReference type="NCBI Taxonomy" id="2079448"/>
    <lineage>
        <taxon>Bacteria</taxon>
        <taxon>Pseudomonadati</taxon>
        <taxon>Pseudomonadota</taxon>
        <taxon>Betaproteobacteria</taxon>
        <taxon>Burkholderiales</taxon>
        <taxon>Comamonadaceae</taxon>
        <taxon>Ramlibacter</taxon>
    </lineage>
</organism>
<dbReference type="NCBIfam" id="TIGR02574">
    <property type="entry name" value="stabl_TIGR02574"/>
    <property type="match status" value="1"/>
</dbReference>
<dbReference type="Proteomes" id="UP000596827">
    <property type="component" value="Unassembled WGS sequence"/>
</dbReference>
<sequence length="74" mass="8379">MNARVDHVLDEVLALPADERSAVAVALLESLENADSSAVSDAWRAEIRRRREELHSGRVRATPWAEVKQRFRAQ</sequence>
<evidence type="ECO:0000313" key="2">
    <source>
        <dbReference type="Proteomes" id="UP000596827"/>
    </source>
</evidence>
<protein>
    <submittedName>
        <fullName evidence="1">Addiction module protein</fullName>
    </submittedName>
</protein>
<reference evidence="1" key="1">
    <citation type="submission" date="2020-08" db="EMBL/GenBank/DDBJ databases">
        <title>Ramlibacter sp. GTP1 16S ribosomal RNA gene genome sequencing and assembly.</title>
        <authorList>
            <person name="Kang M."/>
        </authorList>
    </citation>
    <scope>NUCLEOTIDE SEQUENCE</scope>
    <source>
        <strain evidence="1">GTP1</strain>
    </source>
</reference>
<accession>A0A923MFS7</accession>
<comment type="caution">
    <text evidence="1">The sequence shown here is derived from an EMBL/GenBank/DDBJ whole genome shotgun (WGS) entry which is preliminary data.</text>
</comment>
<dbReference type="AlphaFoldDB" id="A0A923MFS7"/>
<dbReference type="Pfam" id="PF09720">
    <property type="entry name" value="Unstab_antitox"/>
    <property type="match status" value="1"/>
</dbReference>
<name>A0A923MFS7_9BURK</name>
<gene>
    <name evidence="1" type="ORF">H8R02_27205</name>
</gene>
<dbReference type="RefSeq" id="WP_187084681.1">
    <property type="nucleotide sequence ID" value="NZ_JACORU010000015.1"/>
</dbReference>
<evidence type="ECO:0000313" key="1">
    <source>
        <dbReference type="EMBL" id="MBC5768182.1"/>
    </source>
</evidence>